<keyword evidence="2" id="KW-0670">Pyruvate</keyword>
<dbReference type="SUPFAM" id="SSF52922">
    <property type="entry name" value="TK C-terminal domain-like"/>
    <property type="match status" value="1"/>
</dbReference>
<reference evidence="3" key="1">
    <citation type="submission" date="2017-04" db="EMBL/GenBank/DDBJ databases">
        <title>Function of individual gut microbiota members based on whole genome sequencing of pure cultures obtained from chicken caecum.</title>
        <authorList>
            <person name="Medvecky M."/>
            <person name="Cejkova D."/>
            <person name="Polansky O."/>
            <person name="Karasova D."/>
            <person name="Kubasova T."/>
            <person name="Cizek A."/>
            <person name="Rychlik I."/>
        </authorList>
    </citation>
    <scope>NUCLEOTIDE SEQUENCE [LARGE SCALE GENOMIC DNA]</scope>
    <source>
        <strain evidence="3">An175</strain>
    </source>
</reference>
<feature type="domain" description="Pyruvate:ferredoxin oxidoreductase core" evidence="1">
    <location>
        <begin position="56"/>
        <end position="161"/>
    </location>
</feature>
<dbReference type="FunFam" id="3.40.50.920:FF:000010">
    <property type="entry name" value="Pyruvate ferredoxin oxidoreductase, alpha subunit"/>
    <property type="match status" value="1"/>
</dbReference>
<dbReference type="Proteomes" id="UP000196386">
    <property type="component" value="Unassembled WGS sequence"/>
</dbReference>
<dbReference type="EMBL" id="NFKP01000087">
    <property type="protein sequence ID" value="OUP62444.1"/>
    <property type="molecule type" value="Genomic_DNA"/>
</dbReference>
<sequence length="188" mass="20378">MSVGAYATPVYYMEAKRQQAQAMMDAKEVIKRVGAEFAAMTGRQYGLIEKYMMDDAEMAIIIIGSSAGTAKQAIQELRAQGKKAGLIKIRSFRPFPAEAIAEALKDVKAFAAMDKDDSFNAHCGPIFAETAAALYAAGVSAPKGINYIYGLGGRDVRVESIQHVFAELEKISGSGDTGDTYRYLDVRE</sequence>
<dbReference type="InterPro" id="IPR009014">
    <property type="entry name" value="Transketo_C/PFOR_II"/>
</dbReference>
<dbReference type="Gene3D" id="3.40.50.970">
    <property type="match status" value="1"/>
</dbReference>
<dbReference type="GO" id="GO:0006979">
    <property type="term" value="P:response to oxidative stress"/>
    <property type="evidence" value="ECO:0007669"/>
    <property type="project" value="TreeGrafter"/>
</dbReference>
<dbReference type="Gene3D" id="3.40.50.920">
    <property type="match status" value="1"/>
</dbReference>
<protein>
    <submittedName>
        <fullName evidence="2">Pyruvate ferredoxin oxidoreductase</fullName>
    </submittedName>
</protein>
<evidence type="ECO:0000259" key="1">
    <source>
        <dbReference type="Pfam" id="PF17147"/>
    </source>
</evidence>
<dbReference type="InterPro" id="IPR050722">
    <property type="entry name" value="Pyruvate:ferred/Flavod_OxRd"/>
</dbReference>
<dbReference type="Pfam" id="PF17147">
    <property type="entry name" value="PFOR_II"/>
    <property type="match status" value="1"/>
</dbReference>
<gene>
    <name evidence="2" type="primary">porA</name>
    <name evidence="2" type="ORF">B5F11_20815</name>
</gene>
<dbReference type="AlphaFoldDB" id="A0A1Y4M0T5"/>
<dbReference type="InterPro" id="IPR033412">
    <property type="entry name" value="PFOR_II"/>
</dbReference>
<organism evidence="2 3">
    <name type="scientific">Anaerotruncus colihominis</name>
    <dbReference type="NCBI Taxonomy" id="169435"/>
    <lineage>
        <taxon>Bacteria</taxon>
        <taxon>Bacillati</taxon>
        <taxon>Bacillota</taxon>
        <taxon>Clostridia</taxon>
        <taxon>Eubacteriales</taxon>
        <taxon>Oscillospiraceae</taxon>
        <taxon>Anaerotruncus</taxon>
    </lineage>
</organism>
<dbReference type="PANTHER" id="PTHR32154:SF0">
    <property type="entry name" value="PYRUVATE-FLAVODOXIN OXIDOREDUCTASE-RELATED"/>
    <property type="match status" value="1"/>
</dbReference>
<feature type="non-terminal residue" evidence="2">
    <location>
        <position position="1"/>
    </location>
</feature>
<dbReference type="PANTHER" id="PTHR32154">
    <property type="entry name" value="PYRUVATE-FLAVODOXIN OXIDOREDUCTASE-RELATED"/>
    <property type="match status" value="1"/>
</dbReference>
<accession>A0A1Y4M0T5</accession>
<proteinExistence type="predicted"/>
<name>A0A1Y4M0T5_9FIRM</name>
<evidence type="ECO:0000313" key="2">
    <source>
        <dbReference type="EMBL" id="OUP62444.1"/>
    </source>
</evidence>
<comment type="caution">
    <text evidence="2">The sequence shown here is derived from an EMBL/GenBank/DDBJ whole genome shotgun (WGS) entry which is preliminary data.</text>
</comment>
<evidence type="ECO:0000313" key="3">
    <source>
        <dbReference type="Proteomes" id="UP000196386"/>
    </source>
</evidence>